<dbReference type="Proteomes" id="UP000823775">
    <property type="component" value="Unassembled WGS sequence"/>
</dbReference>
<evidence type="ECO:0000313" key="1">
    <source>
        <dbReference type="EMBL" id="MCE3051936.1"/>
    </source>
</evidence>
<accession>A0ABS8WM66</accession>
<sequence>NDSSNESLVPLMGRGASHYRVLSQVATDGHSNWVGAVATRGIDRWMGYKVGPIAVTDGLMIHWINHVGSSNDSSCHSLDGEPVEERCSWRKECDGVRCGNDSSRQSLDGRMLNLCKFSVYPT</sequence>
<reference evidence="1 2" key="1">
    <citation type="journal article" date="2021" name="BMC Genomics">
        <title>Datura genome reveals duplications of psychoactive alkaloid biosynthetic genes and high mutation rate following tissue culture.</title>
        <authorList>
            <person name="Rajewski A."/>
            <person name="Carter-House D."/>
            <person name="Stajich J."/>
            <person name="Litt A."/>
        </authorList>
    </citation>
    <scope>NUCLEOTIDE SEQUENCE [LARGE SCALE GENOMIC DNA]</scope>
    <source>
        <strain evidence="1">AR-01</strain>
    </source>
</reference>
<keyword evidence="2" id="KW-1185">Reference proteome</keyword>
<gene>
    <name evidence="1" type="ORF">HAX54_051225</name>
</gene>
<organism evidence="1 2">
    <name type="scientific">Datura stramonium</name>
    <name type="common">Jimsonweed</name>
    <name type="synonym">Common thornapple</name>
    <dbReference type="NCBI Taxonomy" id="4076"/>
    <lineage>
        <taxon>Eukaryota</taxon>
        <taxon>Viridiplantae</taxon>
        <taxon>Streptophyta</taxon>
        <taxon>Embryophyta</taxon>
        <taxon>Tracheophyta</taxon>
        <taxon>Spermatophyta</taxon>
        <taxon>Magnoliopsida</taxon>
        <taxon>eudicotyledons</taxon>
        <taxon>Gunneridae</taxon>
        <taxon>Pentapetalae</taxon>
        <taxon>asterids</taxon>
        <taxon>lamiids</taxon>
        <taxon>Solanales</taxon>
        <taxon>Solanaceae</taxon>
        <taxon>Solanoideae</taxon>
        <taxon>Datureae</taxon>
        <taxon>Datura</taxon>
    </lineage>
</organism>
<proteinExistence type="predicted"/>
<evidence type="ECO:0000313" key="2">
    <source>
        <dbReference type="Proteomes" id="UP000823775"/>
    </source>
</evidence>
<feature type="non-terminal residue" evidence="1">
    <location>
        <position position="1"/>
    </location>
</feature>
<comment type="caution">
    <text evidence="1">The sequence shown here is derived from an EMBL/GenBank/DDBJ whole genome shotgun (WGS) entry which is preliminary data.</text>
</comment>
<dbReference type="EMBL" id="JACEIK010009074">
    <property type="protein sequence ID" value="MCE3051936.1"/>
    <property type="molecule type" value="Genomic_DNA"/>
</dbReference>
<protein>
    <submittedName>
        <fullName evidence="1">Uncharacterized protein</fullName>
    </submittedName>
</protein>
<name>A0ABS8WM66_DATST</name>